<accession>A0ABV1B3D9</accession>
<comment type="caution">
    <text evidence="3">The sequence shown here is derived from an EMBL/GenBank/DDBJ whole genome shotgun (WGS) entry which is preliminary data.</text>
</comment>
<keyword evidence="3" id="KW-0808">Transferase</keyword>
<protein>
    <submittedName>
        <fullName evidence="3">Protein kinase</fullName>
    </submittedName>
</protein>
<keyword evidence="3" id="KW-0418">Kinase</keyword>
<dbReference type="PANTHER" id="PTHR44167">
    <property type="entry name" value="OVARIAN-SPECIFIC SERINE/THREONINE-PROTEIN KINASE LOK-RELATED"/>
    <property type="match status" value="1"/>
</dbReference>
<dbReference type="InterPro" id="IPR000719">
    <property type="entry name" value="Prot_kinase_dom"/>
</dbReference>
<dbReference type="EMBL" id="JBBMEK010000069">
    <property type="protein sequence ID" value="MEQ2364896.1"/>
    <property type="molecule type" value="Genomic_DNA"/>
</dbReference>
<dbReference type="InterPro" id="IPR008271">
    <property type="entry name" value="Ser/Thr_kinase_AS"/>
</dbReference>
<evidence type="ECO:0000313" key="3">
    <source>
        <dbReference type="EMBL" id="MEQ2364896.1"/>
    </source>
</evidence>
<dbReference type="Pfam" id="PF00069">
    <property type="entry name" value="Pkinase"/>
    <property type="match status" value="1"/>
</dbReference>
<name>A0ABV1B3D9_9FIRM</name>
<evidence type="ECO:0000313" key="4">
    <source>
        <dbReference type="Proteomes" id="UP001469749"/>
    </source>
</evidence>
<dbReference type="InterPro" id="IPR011009">
    <property type="entry name" value="Kinase-like_dom_sf"/>
</dbReference>
<dbReference type="PROSITE" id="PS50011">
    <property type="entry name" value="PROTEIN_KINASE_DOM"/>
    <property type="match status" value="1"/>
</dbReference>
<feature type="domain" description="Protein kinase" evidence="2">
    <location>
        <begin position="99"/>
        <end position="395"/>
    </location>
</feature>
<feature type="compositionally biased region" description="Basic and acidic residues" evidence="1">
    <location>
        <begin position="103"/>
        <end position="112"/>
    </location>
</feature>
<dbReference type="RefSeq" id="WP_349084750.1">
    <property type="nucleotide sequence ID" value="NZ_JBBMEK010000069.1"/>
</dbReference>
<evidence type="ECO:0000256" key="1">
    <source>
        <dbReference type="SAM" id="MobiDB-lite"/>
    </source>
</evidence>
<dbReference type="Gene3D" id="1.10.510.10">
    <property type="entry name" value="Transferase(Phosphotransferase) domain 1"/>
    <property type="match status" value="1"/>
</dbReference>
<dbReference type="SMART" id="SM00220">
    <property type="entry name" value="S_TKc"/>
    <property type="match status" value="1"/>
</dbReference>
<dbReference type="PANTHER" id="PTHR44167:SF24">
    <property type="entry name" value="SERINE_THREONINE-PROTEIN KINASE CHK2"/>
    <property type="match status" value="1"/>
</dbReference>
<gene>
    <name evidence="3" type="ORF">WMO25_07275</name>
</gene>
<evidence type="ECO:0000259" key="2">
    <source>
        <dbReference type="PROSITE" id="PS50011"/>
    </source>
</evidence>
<sequence>MFKKGDVINAIPPKEYGEWSCLMFTEDAKPVHGNPLKYMGKARPVCQAYQDEPELGRNLFCHSCRHQCPQREYMVKYVGRFEPQEAQPQTAAKMVEKTTKHIGAEGETHNGDLETLMSQRKTKKQVYDGSTVTEKKKTSSTESKKAERDLQREQTLLQQQAAVRIASPFLMQTITSGEEICGNVPVFFVVLELVEGQELGEYIAAIHNLSDGGEKEWRCLDLIRQLLLAIRAYAKPYNNSYYVHRDLKPSNMMVKIEWENGMLFQQLKIIDFDMLVAQNHIREDNVYLGGTPRYVHPEAYRLKNFPEDTRRQFSHQWDLYAAGLIIYEIMEGHPYFKDDSYLSDQDKAFGLNMGENSETAQEYSKLVEIMRKLLTNTAEGYTDIDQVIEDYQQFLEAVDTSWYKSYYLKNWLECGYDFDKALPFRKVYCHISSEGLKDVRQSFCVNANSAVPLIYGKNIMGADCLSGSQMVQKEIGAFYYIIRPDGHCVLQFMPLNENCRVRGASGNNLEEGMEIDDADVKIVIDRIE</sequence>
<reference evidence="3 4" key="1">
    <citation type="submission" date="2024-03" db="EMBL/GenBank/DDBJ databases">
        <title>Human intestinal bacterial collection.</title>
        <authorList>
            <person name="Pauvert C."/>
            <person name="Hitch T.C.A."/>
            <person name="Clavel T."/>
        </authorList>
    </citation>
    <scope>NUCLEOTIDE SEQUENCE [LARGE SCALE GENOMIC DNA]</scope>
    <source>
        <strain evidence="3 4">CLA-AA-H190</strain>
    </source>
</reference>
<feature type="compositionally biased region" description="Basic and acidic residues" evidence="1">
    <location>
        <begin position="133"/>
        <end position="150"/>
    </location>
</feature>
<dbReference type="GO" id="GO:0016301">
    <property type="term" value="F:kinase activity"/>
    <property type="evidence" value="ECO:0007669"/>
    <property type="project" value="UniProtKB-KW"/>
</dbReference>
<proteinExistence type="predicted"/>
<keyword evidence="4" id="KW-1185">Reference proteome</keyword>
<dbReference type="SUPFAM" id="SSF56112">
    <property type="entry name" value="Protein kinase-like (PK-like)"/>
    <property type="match status" value="1"/>
</dbReference>
<organism evidence="3 4">
    <name type="scientific">Coprococcus intestinihominis</name>
    <dbReference type="NCBI Taxonomy" id="3133154"/>
    <lineage>
        <taxon>Bacteria</taxon>
        <taxon>Bacillati</taxon>
        <taxon>Bacillota</taxon>
        <taxon>Clostridia</taxon>
        <taxon>Lachnospirales</taxon>
        <taxon>Lachnospiraceae</taxon>
        <taxon>Coprococcus</taxon>
    </lineage>
</organism>
<dbReference type="Proteomes" id="UP001469749">
    <property type="component" value="Unassembled WGS sequence"/>
</dbReference>
<dbReference type="PROSITE" id="PS00108">
    <property type="entry name" value="PROTEIN_KINASE_ST"/>
    <property type="match status" value="1"/>
</dbReference>
<feature type="region of interest" description="Disordered" evidence="1">
    <location>
        <begin position="103"/>
        <end position="150"/>
    </location>
</feature>